<evidence type="ECO:0000256" key="3">
    <source>
        <dbReference type="ARBA" id="ARBA00013080"/>
    </source>
</evidence>
<evidence type="ECO:0000313" key="13">
    <source>
        <dbReference type="Proteomes" id="UP000295030"/>
    </source>
</evidence>
<evidence type="ECO:0000313" key="12">
    <source>
        <dbReference type="EMBL" id="TCK23817.1"/>
    </source>
</evidence>
<feature type="site" description="Could be important to modulate the pK values of the two catalytic cysteine residues" evidence="9">
    <location>
        <position position="166"/>
    </location>
</feature>
<dbReference type="HAMAP" id="MF_00197">
    <property type="entry name" value="DAP_epimerase"/>
    <property type="match status" value="1"/>
</dbReference>
<name>A0A4R1HMT3_ANCAQ</name>
<comment type="function">
    <text evidence="9">Catalyzes the stereoinversion of LL-2,6-diaminopimelate (L,L-DAP) to meso-diaminopimelate (meso-DAP), a precursor of L-lysine and an essential component of the bacterial peptidoglycan.</text>
</comment>
<dbReference type="GO" id="GO:0008837">
    <property type="term" value="F:diaminopimelate epimerase activity"/>
    <property type="evidence" value="ECO:0007669"/>
    <property type="project" value="UniProtKB-UniRule"/>
</dbReference>
<dbReference type="Gene3D" id="3.10.310.10">
    <property type="entry name" value="Diaminopimelate Epimerase, Chain A, domain 1"/>
    <property type="match status" value="2"/>
</dbReference>
<comment type="subcellular location">
    <subcellularLocation>
        <location evidence="9">Cytoplasm</location>
    </subcellularLocation>
</comment>
<evidence type="ECO:0000256" key="10">
    <source>
        <dbReference type="PROSITE-ProRule" id="PRU10125"/>
    </source>
</evidence>
<protein>
    <recommendedName>
        <fullName evidence="3 9">Diaminopimelate epimerase</fullName>
        <shortName evidence="9">DAP epimerase</shortName>
        <ecNumber evidence="3 9">5.1.1.7</ecNumber>
    </recommendedName>
    <alternativeName>
        <fullName evidence="9">PLP-independent amino acid racemase</fullName>
    </alternativeName>
</protein>
<proteinExistence type="inferred from homology"/>
<comment type="caution">
    <text evidence="12">The sequence shown here is derived from an EMBL/GenBank/DDBJ whole genome shotgun (WGS) entry which is preliminary data.</text>
</comment>
<keyword evidence="6 9" id="KW-0457">Lysine biosynthesis</keyword>
<feature type="binding site" evidence="9">
    <location>
        <position position="197"/>
    </location>
    <ligand>
        <name>substrate</name>
    </ligand>
</feature>
<dbReference type="PANTHER" id="PTHR31689:SF0">
    <property type="entry name" value="DIAMINOPIMELATE EPIMERASE"/>
    <property type="match status" value="1"/>
</dbReference>
<dbReference type="EC" id="5.1.1.7" evidence="3 9"/>
<feature type="binding site" evidence="9">
    <location>
        <position position="164"/>
    </location>
    <ligand>
        <name>substrate</name>
    </ligand>
</feature>
<dbReference type="InterPro" id="IPR001653">
    <property type="entry name" value="DAP_epimerase_DapF"/>
</dbReference>
<comment type="subunit">
    <text evidence="9">Homodimer.</text>
</comment>
<feature type="binding site" evidence="9">
    <location>
        <position position="69"/>
    </location>
    <ligand>
        <name>substrate</name>
    </ligand>
</feature>
<dbReference type="NCBIfam" id="TIGR00652">
    <property type="entry name" value="DapF"/>
    <property type="match status" value="1"/>
</dbReference>
<evidence type="ECO:0000256" key="5">
    <source>
        <dbReference type="ARBA" id="ARBA00022605"/>
    </source>
</evidence>
<comment type="catalytic activity">
    <reaction evidence="8 9">
        <text>(2S,6S)-2,6-diaminopimelate = meso-2,6-diaminopimelate</text>
        <dbReference type="Rhea" id="RHEA:15393"/>
        <dbReference type="ChEBI" id="CHEBI:57609"/>
        <dbReference type="ChEBI" id="CHEBI:57791"/>
        <dbReference type="EC" id="5.1.1.7"/>
    </reaction>
</comment>
<evidence type="ECO:0000256" key="7">
    <source>
        <dbReference type="ARBA" id="ARBA00023235"/>
    </source>
</evidence>
<gene>
    <name evidence="9" type="primary">dapF</name>
    <name evidence="12" type="ORF">EV667_3659</name>
</gene>
<feature type="site" description="Could be important to modulate the pK values of the two catalytic cysteine residues" evidence="9">
    <location>
        <position position="215"/>
    </location>
</feature>
<dbReference type="AlphaFoldDB" id="A0A4R1HMT3"/>
<evidence type="ECO:0000256" key="6">
    <source>
        <dbReference type="ARBA" id="ARBA00023154"/>
    </source>
</evidence>
<keyword evidence="5 9" id="KW-0028">Amino-acid biosynthesis</keyword>
<reference evidence="12 13" key="1">
    <citation type="submission" date="2019-03" db="EMBL/GenBank/DDBJ databases">
        <title>Genomic Encyclopedia of Type Strains, Phase IV (KMG-IV): sequencing the most valuable type-strain genomes for metagenomic binning, comparative biology and taxonomic classification.</title>
        <authorList>
            <person name="Goeker M."/>
        </authorList>
    </citation>
    <scope>NUCLEOTIDE SEQUENCE [LARGE SCALE GENOMIC DNA]</scope>
    <source>
        <strain evidence="12 13">DSM 101</strain>
    </source>
</reference>
<keyword evidence="13" id="KW-1185">Reference proteome</keyword>
<feature type="binding site" evidence="9">
    <location>
        <begin position="215"/>
        <end position="216"/>
    </location>
    <ligand>
        <name>substrate</name>
    </ligand>
</feature>
<evidence type="ECO:0000256" key="9">
    <source>
        <dbReference type="HAMAP-Rule" id="MF_00197"/>
    </source>
</evidence>
<sequence>MAALENRPFVKMNGLGNEIVVLDLRDAPLAVPPEEARALARPDVLPFDQIMALYPPQSEGTRAFVRIINNDGSESGACGNGTRCIALYEAGRTGTDHMVFESVAGPLACSIAPEGITVDMGVPRFGWHDIPLAGPVMDTRAIELQAGPAESPVLRAPAVVNVGNPHAIFWVEDVEAIDLARLGPELEHHPIFPERANISLARVVSPEHIVLKVWERGVGLTRACGSAACATAVAAARLGLTGRRVTVTLPGGDLVIDWRESDDHILMTGPAEFEFDGRLTATMLGGAELPATRPGGAELPGTRPGGAELPATRPGGAELPSGAA</sequence>
<dbReference type="GO" id="GO:0005829">
    <property type="term" value="C:cytosol"/>
    <property type="evidence" value="ECO:0007669"/>
    <property type="project" value="TreeGrafter"/>
</dbReference>
<keyword evidence="7 9" id="KW-0413">Isomerase</keyword>
<dbReference type="FunFam" id="3.10.310.10:FF:000004">
    <property type="entry name" value="Diaminopimelate epimerase"/>
    <property type="match status" value="1"/>
</dbReference>
<feature type="binding site" evidence="9">
    <location>
        <begin position="79"/>
        <end position="80"/>
    </location>
    <ligand>
        <name>substrate</name>
    </ligand>
</feature>
<evidence type="ECO:0000256" key="2">
    <source>
        <dbReference type="ARBA" id="ARBA00010219"/>
    </source>
</evidence>
<dbReference type="Pfam" id="PF01678">
    <property type="entry name" value="DAP_epimerase"/>
    <property type="match status" value="2"/>
</dbReference>
<dbReference type="PROSITE" id="PS01326">
    <property type="entry name" value="DAP_EPIMERASE"/>
    <property type="match status" value="1"/>
</dbReference>
<dbReference type="EMBL" id="SMFY01000003">
    <property type="protein sequence ID" value="TCK23817.1"/>
    <property type="molecule type" value="Genomic_DNA"/>
</dbReference>
<feature type="region of interest" description="Disordered" evidence="11">
    <location>
        <begin position="287"/>
        <end position="324"/>
    </location>
</feature>
<feature type="active site" description="Proton donor" evidence="9">
    <location>
        <position position="78"/>
    </location>
</feature>
<comment type="similarity">
    <text evidence="2 9">Belongs to the diaminopimelate epimerase family.</text>
</comment>
<feature type="binding site" evidence="9">
    <location>
        <position position="17"/>
    </location>
    <ligand>
        <name>substrate</name>
    </ligand>
</feature>
<keyword evidence="4 9" id="KW-0963">Cytoplasm</keyword>
<accession>A0A4R1HMT3</accession>
<dbReference type="Proteomes" id="UP000295030">
    <property type="component" value="Unassembled WGS sequence"/>
</dbReference>
<dbReference type="UniPathway" id="UPA00034">
    <property type="reaction ID" value="UER00025"/>
</dbReference>
<evidence type="ECO:0000256" key="1">
    <source>
        <dbReference type="ARBA" id="ARBA00005196"/>
    </source>
</evidence>
<dbReference type="GO" id="GO:0009089">
    <property type="term" value="P:lysine biosynthetic process via diaminopimelate"/>
    <property type="evidence" value="ECO:0007669"/>
    <property type="project" value="UniProtKB-UniRule"/>
</dbReference>
<organism evidence="12 13">
    <name type="scientific">Ancylobacter aquaticus</name>
    <dbReference type="NCBI Taxonomy" id="100"/>
    <lineage>
        <taxon>Bacteria</taxon>
        <taxon>Pseudomonadati</taxon>
        <taxon>Pseudomonadota</taxon>
        <taxon>Alphaproteobacteria</taxon>
        <taxon>Hyphomicrobiales</taxon>
        <taxon>Xanthobacteraceae</taxon>
        <taxon>Ancylobacter</taxon>
    </lineage>
</organism>
<evidence type="ECO:0000256" key="4">
    <source>
        <dbReference type="ARBA" id="ARBA00022490"/>
    </source>
</evidence>
<dbReference type="PANTHER" id="PTHR31689">
    <property type="entry name" value="DIAMINOPIMELATE EPIMERASE, CHLOROPLASTIC"/>
    <property type="match status" value="1"/>
</dbReference>
<dbReference type="RefSeq" id="WP_245516243.1">
    <property type="nucleotide sequence ID" value="NZ_SMFY01000003.1"/>
</dbReference>
<feature type="active site" description="Proton acceptor" evidence="9">
    <location>
        <position position="224"/>
    </location>
</feature>
<evidence type="ECO:0000256" key="11">
    <source>
        <dbReference type="SAM" id="MobiDB-lite"/>
    </source>
</evidence>
<evidence type="ECO:0000256" key="8">
    <source>
        <dbReference type="ARBA" id="ARBA00051712"/>
    </source>
</evidence>
<feature type="binding site" evidence="9">
    <location>
        <begin position="225"/>
        <end position="226"/>
    </location>
    <ligand>
        <name>substrate</name>
    </ligand>
</feature>
<feature type="active site" evidence="10">
    <location>
        <position position="78"/>
    </location>
</feature>
<comment type="pathway">
    <text evidence="1 9">Amino-acid biosynthesis; L-lysine biosynthesis via DAP pathway; DL-2,6-diaminopimelate from LL-2,6-diaminopimelate: step 1/1.</text>
</comment>
<dbReference type="SUPFAM" id="SSF54506">
    <property type="entry name" value="Diaminopimelate epimerase-like"/>
    <property type="match status" value="2"/>
</dbReference>
<feature type="binding site" evidence="9">
    <location>
        <position position="49"/>
    </location>
    <ligand>
        <name>substrate</name>
    </ligand>
</feature>
<dbReference type="InterPro" id="IPR018510">
    <property type="entry name" value="DAP_epimerase_AS"/>
</dbReference>